<comment type="caution">
    <text evidence="1">The sequence shown here is derived from an EMBL/GenBank/DDBJ whole genome shotgun (WGS) entry which is preliminary data.</text>
</comment>
<dbReference type="Proteomes" id="UP000580250">
    <property type="component" value="Unassembled WGS sequence"/>
</dbReference>
<dbReference type="OrthoDB" id="5837890at2759"/>
<gene>
    <name evidence="1" type="ORF">MENT_LOCUS2064</name>
</gene>
<organism evidence="1 2">
    <name type="scientific">Meloidogyne enterolobii</name>
    <name type="common">Root-knot nematode worm</name>
    <name type="synonym">Meloidogyne mayaguensis</name>
    <dbReference type="NCBI Taxonomy" id="390850"/>
    <lineage>
        <taxon>Eukaryota</taxon>
        <taxon>Metazoa</taxon>
        <taxon>Ecdysozoa</taxon>
        <taxon>Nematoda</taxon>
        <taxon>Chromadorea</taxon>
        <taxon>Rhabditida</taxon>
        <taxon>Tylenchina</taxon>
        <taxon>Tylenchomorpha</taxon>
        <taxon>Tylenchoidea</taxon>
        <taxon>Meloidogynidae</taxon>
        <taxon>Meloidogyninae</taxon>
        <taxon>Meloidogyne</taxon>
    </lineage>
</organism>
<reference evidence="1 2" key="1">
    <citation type="submission" date="2020-08" db="EMBL/GenBank/DDBJ databases">
        <authorList>
            <person name="Koutsovoulos G."/>
            <person name="Danchin GJ E."/>
        </authorList>
    </citation>
    <scope>NUCLEOTIDE SEQUENCE [LARGE SCALE GENOMIC DNA]</scope>
</reference>
<proteinExistence type="predicted"/>
<protein>
    <submittedName>
        <fullName evidence="1">Uncharacterized protein</fullName>
    </submittedName>
</protein>
<dbReference type="EMBL" id="CAJEWN010000006">
    <property type="protein sequence ID" value="CAD2127908.1"/>
    <property type="molecule type" value="Genomic_DNA"/>
</dbReference>
<dbReference type="InterPro" id="IPR009003">
    <property type="entry name" value="Peptidase_S1_PA"/>
</dbReference>
<accession>A0A6V7TMK0</accession>
<dbReference type="SUPFAM" id="SSF50494">
    <property type="entry name" value="Trypsin-like serine proteases"/>
    <property type="match status" value="1"/>
</dbReference>
<name>A0A6V7TMK0_MELEN</name>
<sequence length="203" mass="22743">MEKDLFCTFRHGSHKNFNLGEMVTIYNYNGTRSYITRVRFICERLDFIILKSGEKMEKVPALSHDYFPAEPLLLCGRSDITGELTYSSGSIRTSLLQYFSDGMVEEGPFLLGDIHTLPGDSGGAVFSAKGLIGMNVGSIKFFYNPDDDAIMCAALFKVVNCMVRSSDLLYGINFVKNHDSPPRPEDYPRPHIIDFDGRILTGC</sequence>
<dbReference type="AlphaFoldDB" id="A0A6V7TMK0"/>
<evidence type="ECO:0000313" key="1">
    <source>
        <dbReference type="EMBL" id="CAD2127908.1"/>
    </source>
</evidence>
<evidence type="ECO:0000313" key="2">
    <source>
        <dbReference type="Proteomes" id="UP000580250"/>
    </source>
</evidence>